<dbReference type="PANTHER" id="PTHR48154:SF1">
    <property type="entry name" value="PROTEIN, PUTATIVE-RELATED"/>
    <property type="match status" value="1"/>
</dbReference>
<sequence>MERPKRHTKKYSFRQPDVEELRNLTSYVLDPLGFKARYGKLLPLLTTQVDEGLMSTLAQFYDPLYHCFSFPDFQLLPTLEEYSHLIGIPILDQVPFSGLESIPTAREIADLLHIDEALIKANLTTKGGIQGLPSEFLIAQATVYGKAMSEDAFEALSVLLIYGLVLFPNFDKFVDMNAIRIFSVLNPVPTLLGDAYVSLHLRNAKGGGVIVCCLPLLYKWFISHLRQTLAFKENKSCLRWSQRLMSLTNDDISWYDRVYDTVQIIDYCGEFPNVPLLGTCGGISYNPILARRQLGFPLKDKPHNILLEGVFFQEGKDPQGLKARFVRAWRNIHKKGRNELGPKNCIALEPYTSWLKEKDALIEFLEHRVIDDPNDTWTSLLPQSSKFWKRKYDRLAKEKADMEAAYEREIKKLCASHKLTHRYYTRANSARVMDQLEQENRELKEAVARLSALMEQFLSAQNQPSPRPATPP</sequence>
<proteinExistence type="predicted"/>
<protein>
    <recommendedName>
        <fullName evidence="2">DUF7745 domain-containing protein</fullName>
    </recommendedName>
</protein>
<evidence type="ECO:0000313" key="4">
    <source>
        <dbReference type="Proteomes" id="UP001058974"/>
    </source>
</evidence>
<dbReference type="Proteomes" id="UP001058974">
    <property type="component" value="Chromosome 2"/>
</dbReference>
<keyword evidence="1" id="KW-0175">Coiled coil</keyword>
<dbReference type="Gramene" id="Psat02G0137700-T1">
    <property type="protein sequence ID" value="KAI5434520.1"/>
    <property type="gene ID" value="KIW84_021377"/>
</dbReference>
<comment type="caution">
    <text evidence="3">The sequence shown here is derived from an EMBL/GenBank/DDBJ whole genome shotgun (WGS) entry which is preliminary data.</text>
</comment>
<evidence type="ECO:0000259" key="2">
    <source>
        <dbReference type="Pfam" id="PF24924"/>
    </source>
</evidence>
<evidence type="ECO:0000313" key="3">
    <source>
        <dbReference type="EMBL" id="KAI5434520.1"/>
    </source>
</evidence>
<dbReference type="EMBL" id="JAMSHJ010000002">
    <property type="protein sequence ID" value="KAI5434520.1"/>
    <property type="molecule type" value="Genomic_DNA"/>
</dbReference>
<feature type="coiled-coil region" evidence="1">
    <location>
        <begin position="392"/>
        <end position="463"/>
    </location>
</feature>
<dbReference type="PANTHER" id="PTHR48154">
    <property type="entry name" value="PROTEIN, PUTATIVE-RELATED"/>
    <property type="match status" value="1"/>
</dbReference>
<reference evidence="3 4" key="1">
    <citation type="journal article" date="2022" name="Nat. Genet.">
        <title>Improved pea reference genome and pan-genome highlight genomic features and evolutionary characteristics.</title>
        <authorList>
            <person name="Yang T."/>
            <person name="Liu R."/>
            <person name="Luo Y."/>
            <person name="Hu S."/>
            <person name="Wang D."/>
            <person name="Wang C."/>
            <person name="Pandey M.K."/>
            <person name="Ge S."/>
            <person name="Xu Q."/>
            <person name="Li N."/>
            <person name="Li G."/>
            <person name="Huang Y."/>
            <person name="Saxena R.K."/>
            <person name="Ji Y."/>
            <person name="Li M."/>
            <person name="Yan X."/>
            <person name="He Y."/>
            <person name="Liu Y."/>
            <person name="Wang X."/>
            <person name="Xiang C."/>
            <person name="Varshney R.K."/>
            <person name="Ding H."/>
            <person name="Gao S."/>
            <person name="Zong X."/>
        </authorList>
    </citation>
    <scope>NUCLEOTIDE SEQUENCE [LARGE SCALE GENOMIC DNA]</scope>
    <source>
        <strain evidence="3 4">cv. Zhongwan 6</strain>
    </source>
</reference>
<name>A0A9D4YC66_PEA</name>
<gene>
    <name evidence="3" type="ORF">KIW84_021377</name>
</gene>
<dbReference type="InterPro" id="IPR056647">
    <property type="entry name" value="DUF7745"/>
</dbReference>
<accession>A0A9D4YC66</accession>
<dbReference type="Pfam" id="PF24924">
    <property type="entry name" value="DUF7745"/>
    <property type="match status" value="1"/>
</dbReference>
<evidence type="ECO:0000256" key="1">
    <source>
        <dbReference type="SAM" id="Coils"/>
    </source>
</evidence>
<dbReference type="AlphaFoldDB" id="A0A9D4YC66"/>
<organism evidence="3 4">
    <name type="scientific">Pisum sativum</name>
    <name type="common">Garden pea</name>
    <name type="synonym">Lathyrus oleraceus</name>
    <dbReference type="NCBI Taxonomy" id="3888"/>
    <lineage>
        <taxon>Eukaryota</taxon>
        <taxon>Viridiplantae</taxon>
        <taxon>Streptophyta</taxon>
        <taxon>Embryophyta</taxon>
        <taxon>Tracheophyta</taxon>
        <taxon>Spermatophyta</taxon>
        <taxon>Magnoliopsida</taxon>
        <taxon>eudicotyledons</taxon>
        <taxon>Gunneridae</taxon>
        <taxon>Pentapetalae</taxon>
        <taxon>rosids</taxon>
        <taxon>fabids</taxon>
        <taxon>Fabales</taxon>
        <taxon>Fabaceae</taxon>
        <taxon>Papilionoideae</taxon>
        <taxon>50 kb inversion clade</taxon>
        <taxon>NPAAA clade</taxon>
        <taxon>Hologalegina</taxon>
        <taxon>IRL clade</taxon>
        <taxon>Fabeae</taxon>
        <taxon>Lathyrus</taxon>
    </lineage>
</organism>
<keyword evidence="4" id="KW-1185">Reference proteome</keyword>
<feature type="domain" description="DUF7745" evidence="2">
    <location>
        <begin position="21"/>
        <end position="358"/>
    </location>
</feature>